<reference evidence="2" key="2">
    <citation type="submission" date="2025-08" db="UniProtKB">
        <authorList>
            <consortium name="Ensembl"/>
        </authorList>
    </citation>
    <scope>IDENTIFICATION</scope>
</reference>
<keyword evidence="3" id="KW-1185">Reference proteome</keyword>
<sequence length="95" mass="11282">MRWLVWVMASVGTTYVFFFHERYKLMELICYTVMGVFPALVILSMYCSLMMSQFVNDLADNRCTNRTNHLRLGAVRRPITRQNRRRAVDHQFGMV</sequence>
<dbReference type="GeneTree" id="ENSGT00940000157972"/>
<protein>
    <submittedName>
        <fullName evidence="2">Monocyte to macrophage differentiation associated 2</fullName>
    </submittedName>
</protein>
<keyword evidence="1" id="KW-1133">Transmembrane helix</keyword>
<evidence type="ECO:0000313" key="3">
    <source>
        <dbReference type="Proteomes" id="UP000314982"/>
    </source>
</evidence>
<dbReference type="Ensembl" id="ENSHHUT00000020920.1">
    <property type="protein sequence ID" value="ENSHHUP00000020174.1"/>
    <property type="gene ID" value="ENSHHUG00000012606.1"/>
</dbReference>
<dbReference type="AlphaFoldDB" id="A0A4W5L530"/>
<evidence type="ECO:0000256" key="1">
    <source>
        <dbReference type="SAM" id="Phobius"/>
    </source>
</evidence>
<keyword evidence="1" id="KW-0472">Membrane</keyword>
<organism evidence="2 3">
    <name type="scientific">Hucho hucho</name>
    <name type="common">huchen</name>
    <dbReference type="NCBI Taxonomy" id="62062"/>
    <lineage>
        <taxon>Eukaryota</taxon>
        <taxon>Metazoa</taxon>
        <taxon>Chordata</taxon>
        <taxon>Craniata</taxon>
        <taxon>Vertebrata</taxon>
        <taxon>Euteleostomi</taxon>
        <taxon>Actinopterygii</taxon>
        <taxon>Neopterygii</taxon>
        <taxon>Teleostei</taxon>
        <taxon>Protacanthopterygii</taxon>
        <taxon>Salmoniformes</taxon>
        <taxon>Salmonidae</taxon>
        <taxon>Salmoninae</taxon>
        <taxon>Hucho</taxon>
    </lineage>
</organism>
<proteinExistence type="predicted"/>
<dbReference type="Proteomes" id="UP000314982">
    <property type="component" value="Unassembled WGS sequence"/>
</dbReference>
<feature type="transmembrane region" description="Helical" evidence="1">
    <location>
        <begin position="28"/>
        <end position="49"/>
    </location>
</feature>
<reference evidence="3" key="1">
    <citation type="submission" date="2018-06" db="EMBL/GenBank/DDBJ databases">
        <title>Genome assembly of Danube salmon.</title>
        <authorList>
            <person name="Macqueen D.J."/>
            <person name="Gundappa M.K."/>
        </authorList>
    </citation>
    <scope>NUCLEOTIDE SEQUENCE [LARGE SCALE GENOMIC DNA]</scope>
</reference>
<evidence type="ECO:0000313" key="2">
    <source>
        <dbReference type="Ensembl" id="ENSHHUP00000020174.1"/>
    </source>
</evidence>
<accession>A0A4W5L530</accession>
<keyword evidence="1" id="KW-0812">Transmembrane</keyword>
<name>A0A4W5L530_9TELE</name>
<reference evidence="2" key="3">
    <citation type="submission" date="2025-09" db="UniProtKB">
        <authorList>
            <consortium name="Ensembl"/>
        </authorList>
    </citation>
    <scope>IDENTIFICATION</scope>
</reference>